<sequence>MYKFKKLNKKSLNRFTSKTTKFILPKLYPKAAYEKILNDVWDVTPYDLVMEDEFNESDVKVDDALAQFINMGITKTRSSGMVVDYIFNILDFHVVDKIKKRPKEDELKWYSSKIGTIYFTPDIALRKQAGAHSRKLKGDLLNFRIGYFKNFLQFTNNSIKNNTSINLYEDYVKPELKNIKNQTLYIDKIFLYGYNAWAISEKKSPKIEDLMKNFSFDYRVIEYEELEKMILDNQSPDFYYLMCNQINSNKIITIINGKTSDIVYQQHSLVSYNITPKDFKELDKKIKKIK</sequence>
<dbReference type="Proteomes" id="UP001500433">
    <property type="component" value="Unassembled WGS sequence"/>
</dbReference>
<name>A0ABP9EMW5_9FLAO</name>
<evidence type="ECO:0000313" key="1">
    <source>
        <dbReference type="EMBL" id="GAA4883266.1"/>
    </source>
</evidence>
<evidence type="ECO:0000313" key="2">
    <source>
        <dbReference type="Proteomes" id="UP001500433"/>
    </source>
</evidence>
<keyword evidence="2" id="KW-1185">Reference proteome</keyword>
<reference evidence="2" key="1">
    <citation type="journal article" date="2019" name="Int. J. Syst. Evol. Microbiol.">
        <title>The Global Catalogue of Microorganisms (GCM) 10K type strain sequencing project: providing services to taxonomists for standard genome sequencing and annotation.</title>
        <authorList>
            <consortium name="The Broad Institute Genomics Platform"/>
            <consortium name="The Broad Institute Genome Sequencing Center for Infectious Disease"/>
            <person name="Wu L."/>
            <person name="Ma J."/>
        </authorList>
    </citation>
    <scope>NUCLEOTIDE SEQUENCE [LARGE SCALE GENOMIC DNA]</scope>
    <source>
        <strain evidence="2">JCM 18274</strain>
    </source>
</reference>
<proteinExistence type="predicted"/>
<gene>
    <name evidence="1" type="ORF">GCM10023311_01730</name>
</gene>
<dbReference type="EMBL" id="BAABJH010000001">
    <property type="protein sequence ID" value="GAA4883266.1"/>
    <property type="molecule type" value="Genomic_DNA"/>
</dbReference>
<comment type="caution">
    <text evidence="1">The sequence shown here is derived from an EMBL/GenBank/DDBJ whole genome shotgun (WGS) entry which is preliminary data.</text>
</comment>
<organism evidence="1 2">
    <name type="scientific">Flaviramulus aquimarinus</name>
    <dbReference type="NCBI Taxonomy" id="1170456"/>
    <lineage>
        <taxon>Bacteria</taxon>
        <taxon>Pseudomonadati</taxon>
        <taxon>Bacteroidota</taxon>
        <taxon>Flavobacteriia</taxon>
        <taxon>Flavobacteriales</taxon>
        <taxon>Flavobacteriaceae</taxon>
        <taxon>Flaviramulus</taxon>
    </lineage>
</organism>
<protein>
    <submittedName>
        <fullName evidence="1">Uncharacterized protein</fullName>
    </submittedName>
</protein>
<accession>A0ABP9EMW5</accession>